<evidence type="ECO:0000313" key="3">
    <source>
        <dbReference type="Proteomes" id="UP000198963"/>
    </source>
</evidence>
<evidence type="ECO:0000313" key="2">
    <source>
        <dbReference type="EMBL" id="SDT03391.1"/>
    </source>
</evidence>
<dbReference type="SUPFAM" id="SSF143011">
    <property type="entry name" value="RelE-like"/>
    <property type="match status" value="1"/>
</dbReference>
<dbReference type="RefSeq" id="WP_092447517.1">
    <property type="nucleotide sequence ID" value="NZ_LT629774.1"/>
</dbReference>
<dbReference type="Pfam" id="PF05016">
    <property type="entry name" value="ParE_toxin"/>
    <property type="match status" value="1"/>
</dbReference>
<sequence>MKIVWTDFAIRNLKNIFDYYSIEVNKKLAHKIRKQILKSSKQLIKNPNSGPAEPNLTILNKNHRYLISGHYKLIYRIVDDEIIINDVFDTRQNPTKMNDENRIE</sequence>
<organism evidence="2 3">
    <name type="scientific">Winogradskyella sediminis</name>
    <dbReference type="NCBI Taxonomy" id="1382466"/>
    <lineage>
        <taxon>Bacteria</taxon>
        <taxon>Pseudomonadati</taxon>
        <taxon>Bacteroidota</taxon>
        <taxon>Flavobacteriia</taxon>
        <taxon>Flavobacteriales</taxon>
        <taxon>Flavobacteriaceae</taxon>
        <taxon>Winogradskyella</taxon>
    </lineage>
</organism>
<gene>
    <name evidence="2" type="ORF">SAMN04489797_3074</name>
</gene>
<dbReference type="AlphaFoldDB" id="A0A1H1X2W8"/>
<keyword evidence="3" id="KW-1185">Reference proteome</keyword>
<accession>A0A1H1X2W8</accession>
<dbReference type="Proteomes" id="UP000198963">
    <property type="component" value="Chromosome I"/>
</dbReference>
<protein>
    <submittedName>
        <fullName evidence="2">Plasmid stabilization system protein ParE</fullName>
    </submittedName>
</protein>
<evidence type="ECO:0000256" key="1">
    <source>
        <dbReference type="ARBA" id="ARBA00022649"/>
    </source>
</evidence>
<reference evidence="2 3" key="1">
    <citation type="submission" date="2016-10" db="EMBL/GenBank/DDBJ databases">
        <authorList>
            <person name="Varghese N."/>
            <person name="Submissions S."/>
        </authorList>
    </citation>
    <scope>NUCLEOTIDE SEQUENCE [LARGE SCALE GENOMIC DNA]</scope>
    <source>
        <strain evidence="2 3">RHA_55</strain>
    </source>
</reference>
<dbReference type="InterPro" id="IPR035093">
    <property type="entry name" value="RelE/ParE_toxin_dom_sf"/>
</dbReference>
<dbReference type="Gene3D" id="3.30.2310.20">
    <property type="entry name" value="RelE-like"/>
    <property type="match status" value="1"/>
</dbReference>
<dbReference type="STRING" id="1249933.SAMN04489797_3074"/>
<dbReference type="InterPro" id="IPR007712">
    <property type="entry name" value="RelE/ParE_toxin"/>
</dbReference>
<name>A0A1H1X2W8_9FLAO</name>
<dbReference type="EMBL" id="LT629774">
    <property type="protein sequence ID" value="SDT03391.1"/>
    <property type="molecule type" value="Genomic_DNA"/>
</dbReference>
<keyword evidence="1" id="KW-1277">Toxin-antitoxin system</keyword>
<proteinExistence type="predicted"/>